<dbReference type="EMBL" id="JAESND010000001">
    <property type="protein sequence ID" value="MBM3114320.1"/>
    <property type="molecule type" value="Genomic_DNA"/>
</dbReference>
<evidence type="ECO:0000256" key="5">
    <source>
        <dbReference type="ARBA" id="ARBA00023136"/>
    </source>
</evidence>
<comment type="subcellular location">
    <subcellularLocation>
        <location evidence="1">Membrane</location>
        <topology evidence="1">Multi-pass membrane protein</topology>
    </subcellularLocation>
</comment>
<feature type="transmembrane region" description="Helical" evidence="6">
    <location>
        <begin position="26"/>
        <end position="43"/>
    </location>
</feature>
<evidence type="ECO:0000256" key="6">
    <source>
        <dbReference type="SAM" id="Phobius"/>
    </source>
</evidence>
<feature type="transmembrane region" description="Helical" evidence="6">
    <location>
        <begin position="80"/>
        <end position="99"/>
    </location>
</feature>
<dbReference type="Pfam" id="PF05875">
    <property type="entry name" value="Ceramidase"/>
    <property type="match status" value="1"/>
</dbReference>
<protein>
    <submittedName>
        <fullName evidence="7">Ceramidase domain-containing protein</fullName>
    </submittedName>
</protein>
<keyword evidence="4 6" id="KW-1133">Transmembrane helix</keyword>
<keyword evidence="3" id="KW-0378">Hydrolase</keyword>
<feature type="transmembrane region" description="Helical" evidence="6">
    <location>
        <begin position="135"/>
        <end position="153"/>
    </location>
</feature>
<proteinExistence type="predicted"/>
<evidence type="ECO:0000256" key="1">
    <source>
        <dbReference type="ARBA" id="ARBA00004141"/>
    </source>
</evidence>
<dbReference type="RefSeq" id="WP_203536021.1">
    <property type="nucleotide sequence ID" value="NZ_JAESND010000001.1"/>
</dbReference>
<gene>
    <name evidence="7" type="ORF">JMJ54_00645</name>
</gene>
<evidence type="ECO:0000256" key="3">
    <source>
        <dbReference type="ARBA" id="ARBA00022801"/>
    </source>
</evidence>
<feature type="transmembrane region" description="Helical" evidence="6">
    <location>
        <begin position="111"/>
        <end position="129"/>
    </location>
</feature>
<sequence length="233" mass="25418">MRSKMSYLDQYCERVGSGLLAEPANLFSNAAFILAAWLVWRVGRQRGLGLRHGGDLLSLPVLIASTGIGSALWHAFATPWALWLDVVPILLFINVYLIVVLRRGLGWRWPAVIAGWIVFQLVNQGVALLLPPTTLNGSVFYLPTGLCLVLLAWAHRRHAPAMARALWQGVAIFGVSLTLRSIDNVLCTAWPSGTHFAWHVLNAWLLGRLALALLAQASDAGHQASRSPTCADA</sequence>
<accession>A0ABS2BFS8</accession>
<comment type="caution">
    <text evidence="7">The sequence shown here is derived from an EMBL/GenBank/DDBJ whole genome shotgun (WGS) entry which is preliminary data.</text>
</comment>
<dbReference type="InterPro" id="IPR008901">
    <property type="entry name" value="ACER"/>
</dbReference>
<evidence type="ECO:0000256" key="4">
    <source>
        <dbReference type="ARBA" id="ARBA00022989"/>
    </source>
</evidence>
<name>A0ABS2BFS8_9NEIS</name>
<keyword evidence="8" id="KW-1185">Reference proteome</keyword>
<organism evidence="7 8">
    <name type="scientific">Jeongeupia naejangsanensis</name>
    <dbReference type="NCBI Taxonomy" id="613195"/>
    <lineage>
        <taxon>Bacteria</taxon>
        <taxon>Pseudomonadati</taxon>
        <taxon>Pseudomonadota</taxon>
        <taxon>Betaproteobacteria</taxon>
        <taxon>Neisseriales</taxon>
        <taxon>Chitinibacteraceae</taxon>
        <taxon>Jeongeupia</taxon>
    </lineage>
</organism>
<keyword evidence="2 6" id="KW-0812">Transmembrane</keyword>
<evidence type="ECO:0000256" key="2">
    <source>
        <dbReference type="ARBA" id="ARBA00022692"/>
    </source>
</evidence>
<reference evidence="7 8" key="1">
    <citation type="submission" date="2021-01" db="EMBL/GenBank/DDBJ databases">
        <title>Draft Genome Sequence and Polyhydroxyalkanoate Biosynthetic Potential of Jeongeupia naejangsanensis Type Strain DSM 24253.</title>
        <authorList>
            <person name="Turrini P."/>
            <person name="Artuso I."/>
            <person name="Lugli G.A."/>
            <person name="Frangipani E."/>
            <person name="Ventura M."/>
            <person name="Visca P."/>
        </authorList>
    </citation>
    <scope>NUCLEOTIDE SEQUENCE [LARGE SCALE GENOMIC DNA]</scope>
    <source>
        <strain evidence="7 8">DSM 24253</strain>
    </source>
</reference>
<feature type="transmembrane region" description="Helical" evidence="6">
    <location>
        <begin position="55"/>
        <end position="74"/>
    </location>
</feature>
<dbReference type="Proteomes" id="UP000809431">
    <property type="component" value="Unassembled WGS sequence"/>
</dbReference>
<evidence type="ECO:0000313" key="7">
    <source>
        <dbReference type="EMBL" id="MBM3114320.1"/>
    </source>
</evidence>
<keyword evidence="5 6" id="KW-0472">Membrane</keyword>
<evidence type="ECO:0000313" key="8">
    <source>
        <dbReference type="Proteomes" id="UP000809431"/>
    </source>
</evidence>